<name>A0A917S0T2_9ACTN</name>
<organism evidence="6 7">
    <name type="scientific">Microlunatus endophyticus</name>
    <dbReference type="NCBI Taxonomy" id="1716077"/>
    <lineage>
        <taxon>Bacteria</taxon>
        <taxon>Bacillati</taxon>
        <taxon>Actinomycetota</taxon>
        <taxon>Actinomycetes</taxon>
        <taxon>Propionibacteriales</taxon>
        <taxon>Propionibacteriaceae</taxon>
        <taxon>Microlunatus</taxon>
    </lineage>
</organism>
<keyword evidence="1" id="KW-0805">Transcription regulation</keyword>
<dbReference type="Proteomes" id="UP000613840">
    <property type="component" value="Unassembled WGS sequence"/>
</dbReference>
<evidence type="ECO:0000259" key="5">
    <source>
        <dbReference type="PROSITE" id="PS50977"/>
    </source>
</evidence>
<protein>
    <submittedName>
        <fullName evidence="6">TetR family transcriptional regulator</fullName>
    </submittedName>
</protein>
<evidence type="ECO:0000313" key="7">
    <source>
        <dbReference type="Proteomes" id="UP000613840"/>
    </source>
</evidence>
<dbReference type="RefSeq" id="WP_188893653.1">
    <property type="nucleotide sequence ID" value="NZ_BMMZ01000001.1"/>
</dbReference>
<gene>
    <name evidence="6" type="ORF">GCM10011575_06000</name>
</gene>
<feature type="domain" description="HTH tetR-type" evidence="5">
    <location>
        <begin position="5"/>
        <end position="65"/>
    </location>
</feature>
<dbReference type="PROSITE" id="PS50977">
    <property type="entry name" value="HTH_TETR_2"/>
    <property type="match status" value="1"/>
</dbReference>
<feature type="DNA-binding region" description="H-T-H motif" evidence="4">
    <location>
        <begin position="28"/>
        <end position="47"/>
    </location>
</feature>
<dbReference type="SUPFAM" id="SSF48498">
    <property type="entry name" value="Tetracyclin repressor-like, C-terminal domain"/>
    <property type="match status" value="1"/>
</dbReference>
<dbReference type="InterPro" id="IPR009057">
    <property type="entry name" value="Homeodomain-like_sf"/>
</dbReference>
<evidence type="ECO:0000256" key="3">
    <source>
        <dbReference type="ARBA" id="ARBA00023163"/>
    </source>
</evidence>
<evidence type="ECO:0000256" key="4">
    <source>
        <dbReference type="PROSITE-ProRule" id="PRU00335"/>
    </source>
</evidence>
<dbReference type="PANTHER" id="PTHR47506">
    <property type="entry name" value="TRANSCRIPTIONAL REGULATORY PROTEIN"/>
    <property type="match status" value="1"/>
</dbReference>
<keyword evidence="7" id="KW-1185">Reference proteome</keyword>
<dbReference type="GO" id="GO:0003677">
    <property type="term" value="F:DNA binding"/>
    <property type="evidence" value="ECO:0007669"/>
    <property type="project" value="UniProtKB-UniRule"/>
</dbReference>
<dbReference type="InterPro" id="IPR011075">
    <property type="entry name" value="TetR_C"/>
</dbReference>
<evidence type="ECO:0000256" key="2">
    <source>
        <dbReference type="ARBA" id="ARBA00023125"/>
    </source>
</evidence>
<dbReference type="InterPro" id="IPR001647">
    <property type="entry name" value="HTH_TetR"/>
</dbReference>
<dbReference type="Gene3D" id="1.10.357.10">
    <property type="entry name" value="Tetracycline Repressor, domain 2"/>
    <property type="match status" value="1"/>
</dbReference>
<comment type="caution">
    <text evidence="6">The sequence shown here is derived from an EMBL/GenBank/DDBJ whole genome shotgun (WGS) entry which is preliminary data.</text>
</comment>
<dbReference type="Pfam" id="PF16925">
    <property type="entry name" value="TetR_C_13"/>
    <property type="match status" value="1"/>
</dbReference>
<keyword evidence="2 4" id="KW-0238">DNA-binding</keyword>
<evidence type="ECO:0000313" key="6">
    <source>
        <dbReference type="EMBL" id="GGL50513.1"/>
    </source>
</evidence>
<dbReference type="PANTHER" id="PTHR47506:SF6">
    <property type="entry name" value="HTH-TYPE TRANSCRIPTIONAL REPRESSOR NEMR"/>
    <property type="match status" value="1"/>
</dbReference>
<accession>A0A917S0T2</accession>
<dbReference type="EMBL" id="BMMZ01000001">
    <property type="protein sequence ID" value="GGL50513.1"/>
    <property type="molecule type" value="Genomic_DNA"/>
</dbReference>
<sequence>MAKGEETRDAILHQGVETAYRVGLGGLTIGELARSTELSKSGLFAHFRSKESLQLQVLARAREEFVATVLRPAVRVPRGEQRVRALFDNWLYSGVHRTAGVCLYVKALSEFEEQTGAVRDQVLQGHRDLYDSVSQIFRTGISEGQFRSDADPMQFAFELNGLLLAAYNWVRVVGPEDAERRARHYFETLLETARA</sequence>
<dbReference type="AlphaFoldDB" id="A0A917S0T2"/>
<evidence type="ECO:0000256" key="1">
    <source>
        <dbReference type="ARBA" id="ARBA00023015"/>
    </source>
</evidence>
<dbReference type="InterPro" id="IPR036271">
    <property type="entry name" value="Tet_transcr_reg_TetR-rel_C_sf"/>
</dbReference>
<dbReference type="Gene3D" id="1.10.10.60">
    <property type="entry name" value="Homeodomain-like"/>
    <property type="match status" value="1"/>
</dbReference>
<keyword evidence="3" id="KW-0804">Transcription</keyword>
<dbReference type="SUPFAM" id="SSF46689">
    <property type="entry name" value="Homeodomain-like"/>
    <property type="match status" value="1"/>
</dbReference>
<proteinExistence type="predicted"/>
<reference evidence="6" key="2">
    <citation type="submission" date="2020-09" db="EMBL/GenBank/DDBJ databases">
        <authorList>
            <person name="Sun Q."/>
            <person name="Zhou Y."/>
        </authorList>
    </citation>
    <scope>NUCLEOTIDE SEQUENCE</scope>
    <source>
        <strain evidence="6">CGMCC 4.7306</strain>
    </source>
</reference>
<reference evidence="6" key="1">
    <citation type="journal article" date="2014" name="Int. J. Syst. Evol. Microbiol.">
        <title>Complete genome sequence of Corynebacterium casei LMG S-19264T (=DSM 44701T), isolated from a smear-ripened cheese.</title>
        <authorList>
            <consortium name="US DOE Joint Genome Institute (JGI-PGF)"/>
            <person name="Walter F."/>
            <person name="Albersmeier A."/>
            <person name="Kalinowski J."/>
            <person name="Ruckert C."/>
        </authorList>
    </citation>
    <scope>NUCLEOTIDE SEQUENCE</scope>
    <source>
        <strain evidence="6">CGMCC 4.7306</strain>
    </source>
</reference>
<dbReference type="Pfam" id="PF00440">
    <property type="entry name" value="TetR_N"/>
    <property type="match status" value="1"/>
</dbReference>